<dbReference type="OrthoDB" id="10448534at2759"/>
<organism evidence="1 2">
    <name type="scientific">Brachionus plicatilis</name>
    <name type="common">Marine rotifer</name>
    <name type="synonym">Brachionus muelleri</name>
    <dbReference type="NCBI Taxonomy" id="10195"/>
    <lineage>
        <taxon>Eukaryota</taxon>
        <taxon>Metazoa</taxon>
        <taxon>Spiralia</taxon>
        <taxon>Gnathifera</taxon>
        <taxon>Rotifera</taxon>
        <taxon>Eurotatoria</taxon>
        <taxon>Monogononta</taxon>
        <taxon>Pseudotrocha</taxon>
        <taxon>Ploima</taxon>
        <taxon>Brachionidae</taxon>
        <taxon>Brachionus</taxon>
    </lineage>
</organism>
<dbReference type="EMBL" id="REGN01009728">
    <property type="protein sequence ID" value="RNA00477.1"/>
    <property type="molecule type" value="Genomic_DNA"/>
</dbReference>
<keyword evidence="2" id="KW-1185">Reference proteome</keyword>
<sequence length="69" mass="7973">MDETCIYLDNPSNYTFACRGSKRVKANTCGSERTRTYLKDFIPPENVVVHYKSHSTFNDDVICAYMQKV</sequence>
<comment type="caution">
    <text evidence="1">The sequence shown here is derived from an EMBL/GenBank/DDBJ whole genome shotgun (WGS) entry which is preliminary data.</text>
</comment>
<gene>
    <name evidence="1" type="ORF">BpHYR1_019039</name>
</gene>
<dbReference type="AlphaFoldDB" id="A0A3M7PMY5"/>
<evidence type="ECO:0000313" key="1">
    <source>
        <dbReference type="EMBL" id="RNA00477.1"/>
    </source>
</evidence>
<name>A0A3M7PMY5_BRAPC</name>
<proteinExistence type="predicted"/>
<protein>
    <submittedName>
        <fullName evidence="1">Uncharacterized protein</fullName>
    </submittedName>
</protein>
<accession>A0A3M7PMY5</accession>
<reference evidence="1 2" key="1">
    <citation type="journal article" date="2018" name="Sci. Rep.">
        <title>Genomic signatures of local adaptation to the degree of environmental predictability in rotifers.</title>
        <authorList>
            <person name="Franch-Gras L."/>
            <person name="Hahn C."/>
            <person name="Garcia-Roger E.M."/>
            <person name="Carmona M.J."/>
            <person name="Serra M."/>
            <person name="Gomez A."/>
        </authorList>
    </citation>
    <scope>NUCLEOTIDE SEQUENCE [LARGE SCALE GENOMIC DNA]</scope>
    <source>
        <strain evidence="1">HYR1</strain>
    </source>
</reference>
<dbReference type="Proteomes" id="UP000276133">
    <property type="component" value="Unassembled WGS sequence"/>
</dbReference>
<evidence type="ECO:0000313" key="2">
    <source>
        <dbReference type="Proteomes" id="UP000276133"/>
    </source>
</evidence>